<dbReference type="AlphaFoldDB" id="A0A6C0GFX0"/>
<dbReference type="InterPro" id="IPR058627">
    <property type="entry name" value="MdtA-like_C"/>
</dbReference>
<reference evidence="7 8" key="1">
    <citation type="submission" date="2020-01" db="EMBL/GenBank/DDBJ databases">
        <authorList>
            <person name="Kim M.K."/>
        </authorList>
    </citation>
    <scope>NUCLEOTIDE SEQUENCE [LARGE SCALE GENOMIC DNA]</scope>
    <source>
        <strain evidence="7 8">172606-1</strain>
    </source>
</reference>
<dbReference type="Pfam" id="PF25967">
    <property type="entry name" value="RND-MFP_C"/>
    <property type="match status" value="1"/>
</dbReference>
<dbReference type="Proteomes" id="UP000480178">
    <property type="component" value="Chromosome"/>
</dbReference>
<dbReference type="Pfam" id="PF25954">
    <property type="entry name" value="Beta-barrel_RND_2"/>
    <property type="match status" value="1"/>
</dbReference>
<dbReference type="InterPro" id="IPR058792">
    <property type="entry name" value="Beta-barrel_RND_2"/>
</dbReference>
<dbReference type="PANTHER" id="PTHR30469:SF36">
    <property type="entry name" value="BLL3903 PROTEIN"/>
    <property type="match status" value="1"/>
</dbReference>
<evidence type="ECO:0000256" key="1">
    <source>
        <dbReference type="ARBA" id="ARBA00004196"/>
    </source>
</evidence>
<evidence type="ECO:0000313" key="8">
    <source>
        <dbReference type="Proteomes" id="UP000480178"/>
    </source>
</evidence>
<evidence type="ECO:0000259" key="5">
    <source>
        <dbReference type="Pfam" id="PF25954"/>
    </source>
</evidence>
<comment type="subcellular location">
    <subcellularLocation>
        <location evidence="1">Cell envelope</location>
    </subcellularLocation>
</comment>
<dbReference type="GO" id="GO:1990281">
    <property type="term" value="C:efflux pump complex"/>
    <property type="evidence" value="ECO:0007669"/>
    <property type="project" value="TreeGrafter"/>
</dbReference>
<dbReference type="Pfam" id="PF25917">
    <property type="entry name" value="BSH_RND"/>
    <property type="match status" value="1"/>
</dbReference>
<dbReference type="Gene3D" id="1.10.287.470">
    <property type="entry name" value="Helix hairpin bin"/>
    <property type="match status" value="1"/>
</dbReference>
<dbReference type="InterPro" id="IPR058625">
    <property type="entry name" value="MdtA-like_BSH"/>
</dbReference>
<dbReference type="PROSITE" id="PS51257">
    <property type="entry name" value="PROKAR_LIPOPROTEIN"/>
    <property type="match status" value="1"/>
</dbReference>
<comment type="similarity">
    <text evidence="2">Belongs to the membrane fusion protein (MFP) (TC 8.A.1) family.</text>
</comment>
<dbReference type="SUPFAM" id="SSF111369">
    <property type="entry name" value="HlyD-like secretion proteins"/>
    <property type="match status" value="1"/>
</dbReference>
<evidence type="ECO:0000313" key="7">
    <source>
        <dbReference type="EMBL" id="QHT66857.1"/>
    </source>
</evidence>
<sequence>MKPLIMHKFLYQLLLFIVLTQVMGYSCTSKKKDTKANTGAATNKPIGAEVYIVKDTTLQEKLNVLGSLVANERVQIVSESARRLIKINFQEGSYVQKGQLLFKLDDAGLQAQLKKLYAQRKLVANDEQRTAALLKLEGVSKQEYERVAGSIESIDADIEYVKVEIAQTEIRAPFGGKTGIRKVSEGAFVTQNMPLVTLEDINLIKVEFAVPEKYANSIGINQQINFRVENSDKLYQATVKVIEPYVDQNTRSLFIRAIANNEDKKLLPGSSATVEVSLNEIRNTVMIPSKALIPSLEGNSVLTIENGKAAKTIVEVGLRTSMSVQITKGLQPGDSVMTTNILRAKPGIAVQAIASK</sequence>
<evidence type="ECO:0000259" key="6">
    <source>
        <dbReference type="Pfam" id="PF25967"/>
    </source>
</evidence>
<dbReference type="GO" id="GO:0015562">
    <property type="term" value="F:efflux transmembrane transporter activity"/>
    <property type="evidence" value="ECO:0007669"/>
    <property type="project" value="TreeGrafter"/>
</dbReference>
<dbReference type="Gene3D" id="2.40.30.170">
    <property type="match status" value="1"/>
</dbReference>
<evidence type="ECO:0000256" key="3">
    <source>
        <dbReference type="ARBA" id="ARBA00022448"/>
    </source>
</evidence>
<dbReference type="NCBIfam" id="TIGR01730">
    <property type="entry name" value="RND_mfp"/>
    <property type="match status" value="1"/>
</dbReference>
<gene>
    <name evidence="7" type="ORF">GXP67_09400</name>
</gene>
<dbReference type="InterPro" id="IPR006143">
    <property type="entry name" value="RND_pump_MFP"/>
</dbReference>
<dbReference type="Gene3D" id="2.40.50.100">
    <property type="match status" value="1"/>
</dbReference>
<dbReference type="EMBL" id="CP048222">
    <property type="protein sequence ID" value="QHT66857.1"/>
    <property type="molecule type" value="Genomic_DNA"/>
</dbReference>
<keyword evidence="8" id="KW-1185">Reference proteome</keyword>
<dbReference type="RefSeq" id="WP_162442909.1">
    <property type="nucleotide sequence ID" value="NZ_CP048222.1"/>
</dbReference>
<proteinExistence type="inferred from homology"/>
<feature type="domain" description="Multidrug resistance protein MdtA-like C-terminal permuted SH3" evidence="6">
    <location>
        <begin position="283"/>
        <end position="341"/>
    </location>
</feature>
<keyword evidence="3" id="KW-0813">Transport</keyword>
<evidence type="ECO:0000256" key="2">
    <source>
        <dbReference type="ARBA" id="ARBA00009477"/>
    </source>
</evidence>
<dbReference type="KEGG" id="rhoz:GXP67_09400"/>
<accession>A0A6C0GFX0</accession>
<evidence type="ECO:0000259" key="4">
    <source>
        <dbReference type="Pfam" id="PF25917"/>
    </source>
</evidence>
<dbReference type="PANTHER" id="PTHR30469">
    <property type="entry name" value="MULTIDRUG RESISTANCE PROTEIN MDTA"/>
    <property type="match status" value="1"/>
</dbReference>
<feature type="domain" description="CusB-like beta-barrel" evidence="5">
    <location>
        <begin position="206"/>
        <end position="277"/>
    </location>
</feature>
<feature type="domain" description="Multidrug resistance protein MdtA-like barrel-sandwich hybrid" evidence="4">
    <location>
        <begin position="74"/>
        <end position="193"/>
    </location>
</feature>
<name>A0A6C0GFX0_9BACT</name>
<dbReference type="Gene3D" id="2.40.420.20">
    <property type="match status" value="1"/>
</dbReference>
<organism evidence="7 8">
    <name type="scientific">Rhodocytophaga rosea</name>
    <dbReference type="NCBI Taxonomy" id="2704465"/>
    <lineage>
        <taxon>Bacteria</taxon>
        <taxon>Pseudomonadati</taxon>
        <taxon>Bacteroidota</taxon>
        <taxon>Cytophagia</taxon>
        <taxon>Cytophagales</taxon>
        <taxon>Rhodocytophagaceae</taxon>
        <taxon>Rhodocytophaga</taxon>
    </lineage>
</organism>
<protein>
    <submittedName>
        <fullName evidence="7">Efflux RND transporter periplasmic adaptor subunit</fullName>
    </submittedName>
</protein>